<sequence>MKICVRSIPFHGHNVEVPAEIPSVYSRQWKAVPVIGQKREKHLRQTIWPRTNRTSYASVYPKPAIGSQPTPPCLDFSSISINFSGGISAVVNRYVHTFSISDLGMPPPSSDIFKVTSSFPSAITTLTGGMWTLFP</sequence>
<accession>A0A7S2ZPP5</accession>
<dbReference type="AlphaFoldDB" id="A0A7S2ZPP5"/>
<organism evidence="1">
    <name type="scientific">Rhodosorus marinus</name>
    <dbReference type="NCBI Taxonomy" id="101924"/>
    <lineage>
        <taxon>Eukaryota</taxon>
        <taxon>Rhodophyta</taxon>
        <taxon>Stylonematophyceae</taxon>
        <taxon>Stylonematales</taxon>
        <taxon>Stylonemataceae</taxon>
        <taxon>Rhodosorus</taxon>
    </lineage>
</organism>
<proteinExistence type="predicted"/>
<dbReference type="EMBL" id="HBHW01019487">
    <property type="protein sequence ID" value="CAE0047094.1"/>
    <property type="molecule type" value="Transcribed_RNA"/>
</dbReference>
<reference evidence="1" key="1">
    <citation type="submission" date="2021-01" db="EMBL/GenBank/DDBJ databases">
        <authorList>
            <person name="Corre E."/>
            <person name="Pelletier E."/>
            <person name="Niang G."/>
            <person name="Scheremetjew M."/>
            <person name="Finn R."/>
            <person name="Kale V."/>
            <person name="Holt S."/>
            <person name="Cochrane G."/>
            <person name="Meng A."/>
            <person name="Brown T."/>
            <person name="Cohen L."/>
        </authorList>
    </citation>
    <scope>NUCLEOTIDE SEQUENCE</scope>
    <source>
        <strain evidence="1">CCMP 769</strain>
    </source>
</reference>
<evidence type="ECO:0000313" key="1">
    <source>
        <dbReference type="EMBL" id="CAE0047094.1"/>
    </source>
</evidence>
<gene>
    <name evidence="1" type="ORF">RMAR00112_LOCUS15073</name>
</gene>
<name>A0A7S2ZPP5_9RHOD</name>
<protein>
    <submittedName>
        <fullName evidence="1">Uncharacterized protein</fullName>
    </submittedName>
</protein>